<evidence type="ECO:0000313" key="1">
    <source>
        <dbReference type="EMBL" id="QQZ58905.1"/>
    </source>
</evidence>
<dbReference type="Proteomes" id="UP000595841">
    <property type="component" value="Chromosome"/>
</dbReference>
<dbReference type="KEGG" id="pson:JI735_19430"/>
<reference evidence="1 2" key="1">
    <citation type="submission" date="2021-01" db="EMBL/GenBank/DDBJ databases">
        <title>Whole genome sequence of Paenibacillus sonchi LMG 24727 for comparative genomics.</title>
        <authorList>
            <person name="Lee G."/>
            <person name="Kim M.-J."/>
            <person name="Lim K."/>
            <person name="Shin J.-H."/>
        </authorList>
    </citation>
    <scope>NUCLEOTIDE SEQUENCE [LARGE SCALE GENOMIC DNA]</scope>
    <source>
        <strain evidence="1 2">LMG 24727</strain>
    </source>
</reference>
<gene>
    <name evidence="1" type="ORF">JI735_19430</name>
</gene>
<sequence>MGEYSTLSQLEENQSHYEEWIRELGVVSPASDHLMKLKKIPLFHVLKTLPDEQTLINFKNVLEMKKLISKKKLLSMGIFAESLGGTLSFDESFSRNEFVYFSSHFLQKSFSEMIVFTGSCQSIVGNVIYPDAFFCNDIAMYTNLMSSKTDLDSYKKSMLKVENGVDIVARIIEVTYPNLAEFNVFDPLPYIPASLPFYGMDGWFNPEVAVKNEVLLNDEIRILITGKSDFTNQAGIIARRYGINPLIFNKREDMVNWYRNILVED</sequence>
<organism evidence="1 2">
    <name type="scientific">Paenibacillus sonchi</name>
    <dbReference type="NCBI Taxonomy" id="373687"/>
    <lineage>
        <taxon>Bacteria</taxon>
        <taxon>Bacillati</taxon>
        <taxon>Bacillota</taxon>
        <taxon>Bacilli</taxon>
        <taxon>Bacillales</taxon>
        <taxon>Paenibacillaceae</taxon>
        <taxon>Paenibacillus</taxon>
        <taxon>Paenibacillus sonchi group</taxon>
    </lineage>
</organism>
<protein>
    <submittedName>
        <fullName evidence="1">Uncharacterized protein</fullName>
    </submittedName>
</protein>
<dbReference type="EMBL" id="CP068595">
    <property type="protein sequence ID" value="QQZ58905.1"/>
    <property type="molecule type" value="Genomic_DNA"/>
</dbReference>
<dbReference type="RefSeq" id="WP_039833901.1">
    <property type="nucleotide sequence ID" value="NZ_CP068595.1"/>
</dbReference>
<evidence type="ECO:0000313" key="2">
    <source>
        <dbReference type="Proteomes" id="UP000595841"/>
    </source>
</evidence>
<proteinExistence type="predicted"/>
<keyword evidence="2" id="KW-1185">Reference proteome</keyword>
<dbReference type="AlphaFoldDB" id="A0A974P7S2"/>
<accession>A0A974P7S2</accession>
<name>A0A974P7S2_9BACL</name>